<dbReference type="RefSeq" id="WP_113804606.1">
    <property type="nucleotide sequence ID" value="NZ_QOCW01000002.1"/>
</dbReference>
<dbReference type="OrthoDB" id="529831at2"/>
<dbReference type="InterPro" id="IPR042047">
    <property type="entry name" value="SleB_dom1"/>
</dbReference>
<keyword evidence="3" id="KW-1185">Reference proteome</keyword>
<dbReference type="GO" id="GO:0016787">
    <property type="term" value="F:hydrolase activity"/>
    <property type="evidence" value="ECO:0007669"/>
    <property type="project" value="UniProtKB-KW"/>
</dbReference>
<feature type="domain" description="LysM" evidence="1">
    <location>
        <begin position="162"/>
        <end position="205"/>
    </location>
</feature>
<dbReference type="Gene3D" id="1.10.10.2520">
    <property type="entry name" value="Cell wall hydrolase SleB, domain 1"/>
    <property type="match status" value="1"/>
</dbReference>
<dbReference type="Pfam" id="PF01476">
    <property type="entry name" value="LysM"/>
    <property type="match status" value="4"/>
</dbReference>
<sequence>MEPFTHHMIKQTKDGIEVVLYLNEEMMEFSAELGILERETKQTIEEKALSYIEKKLPNLNVKAAKIMAGAILLSSIGFAGFTPKKAAAAKIQPTVSQKVNRTSYTVQPGDTLSEIAKKYGTTVEAIQGANHLTTDLIRAGDLLMIPNGLAPLPSQPASQTENTHLVSGGESLWTIASKYGTTVEAIKQQNNLTSDLLQIGQNLTIPGTAASPSSVQAVSSGTAYEVSSGDTLSGIAKKYGTTVEAIKTSNGLTSDFIRVGQRLTISGTAASPSAGQTEQTGTSYQVSAGDTLSGIAKQYGTTVEAIKQHNGLTSDFLAIGQTLTVPNRTAAVPAPTANTASSIIDQEEIEWLAKMIYCEARGESMEGQIAVGAVILNRMESDQFPNSVKEVVLEKNNGYYQFSPAASGVIYSAVPNDESMEAAIRAANGEDPTNGSLYFFNPDKTSSIWLRSKPVSTVIGNHVFAF</sequence>
<keyword evidence="2" id="KW-0378">Hydrolase</keyword>
<gene>
    <name evidence="2" type="ORF">DS031_03850</name>
</gene>
<comment type="caution">
    <text evidence="2">The sequence shown here is derived from an EMBL/GenBank/DDBJ whole genome shotgun (WGS) entry which is preliminary data.</text>
</comment>
<dbReference type="AlphaFoldDB" id="A0A366XZU7"/>
<dbReference type="PROSITE" id="PS51782">
    <property type="entry name" value="LYSM"/>
    <property type="match status" value="4"/>
</dbReference>
<evidence type="ECO:0000313" key="3">
    <source>
        <dbReference type="Proteomes" id="UP000253314"/>
    </source>
</evidence>
<dbReference type="InterPro" id="IPR011105">
    <property type="entry name" value="Cell_wall_hydrolase_SleB"/>
</dbReference>
<evidence type="ECO:0000259" key="1">
    <source>
        <dbReference type="PROSITE" id="PS51782"/>
    </source>
</evidence>
<feature type="domain" description="LysM" evidence="1">
    <location>
        <begin position="102"/>
        <end position="145"/>
    </location>
</feature>
<protein>
    <submittedName>
        <fullName evidence="2">Cell wall hydrolase</fullName>
    </submittedName>
</protein>
<dbReference type="Gene3D" id="3.10.350.10">
    <property type="entry name" value="LysM domain"/>
    <property type="match status" value="4"/>
</dbReference>
<dbReference type="PANTHER" id="PTHR33734">
    <property type="entry name" value="LYSM DOMAIN-CONTAINING GPI-ANCHORED PROTEIN 2"/>
    <property type="match status" value="1"/>
</dbReference>
<dbReference type="PANTHER" id="PTHR33734:SF22">
    <property type="entry name" value="MEMBRANE-BOUND LYTIC MUREIN TRANSGLYCOSYLASE D"/>
    <property type="match status" value="1"/>
</dbReference>
<accession>A0A366XZU7</accession>
<feature type="domain" description="LysM" evidence="1">
    <location>
        <begin position="282"/>
        <end position="325"/>
    </location>
</feature>
<organism evidence="2 3">
    <name type="scientific">Bacillus taeanensis</name>
    <dbReference type="NCBI Taxonomy" id="273032"/>
    <lineage>
        <taxon>Bacteria</taxon>
        <taxon>Bacillati</taxon>
        <taxon>Bacillota</taxon>
        <taxon>Bacilli</taxon>
        <taxon>Bacillales</taxon>
        <taxon>Bacillaceae</taxon>
        <taxon>Bacillus</taxon>
    </lineage>
</organism>
<dbReference type="Proteomes" id="UP000253314">
    <property type="component" value="Unassembled WGS sequence"/>
</dbReference>
<dbReference type="CDD" id="cd00118">
    <property type="entry name" value="LysM"/>
    <property type="match status" value="4"/>
</dbReference>
<dbReference type="EMBL" id="QOCW01000002">
    <property type="protein sequence ID" value="RBW71126.1"/>
    <property type="molecule type" value="Genomic_DNA"/>
</dbReference>
<reference evidence="2 3" key="1">
    <citation type="submission" date="2018-07" db="EMBL/GenBank/DDBJ databases">
        <title>Lottiidibacillus patelloidae gen. nov., sp. nov., isolated from the intestinal tract of a marine limpet and the reclassification of B. taeanensis BH030017T, B. algicola KMM 3737T and B. hwajinpoensis SW-72T as genus Lottiidibacillus.</title>
        <authorList>
            <person name="Liu R."/>
            <person name="Huang Z."/>
        </authorList>
    </citation>
    <scope>NUCLEOTIDE SEQUENCE [LARGE SCALE GENOMIC DNA]</scope>
    <source>
        <strain evidence="2 3">BH030017</strain>
    </source>
</reference>
<proteinExistence type="predicted"/>
<dbReference type="InterPro" id="IPR036779">
    <property type="entry name" value="LysM_dom_sf"/>
</dbReference>
<evidence type="ECO:0000313" key="2">
    <source>
        <dbReference type="EMBL" id="RBW71126.1"/>
    </source>
</evidence>
<dbReference type="SUPFAM" id="SSF54106">
    <property type="entry name" value="LysM domain"/>
    <property type="match status" value="4"/>
</dbReference>
<dbReference type="InterPro" id="IPR018392">
    <property type="entry name" value="LysM"/>
</dbReference>
<name>A0A366XZU7_9BACI</name>
<dbReference type="SMART" id="SM00257">
    <property type="entry name" value="LysM"/>
    <property type="match status" value="4"/>
</dbReference>
<dbReference type="Gene3D" id="6.20.240.60">
    <property type="match status" value="1"/>
</dbReference>
<dbReference type="Pfam" id="PF07486">
    <property type="entry name" value="Hydrolase_2"/>
    <property type="match status" value="1"/>
</dbReference>
<feature type="domain" description="LysM" evidence="1">
    <location>
        <begin position="222"/>
        <end position="265"/>
    </location>
</feature>